<dbReference type="EMBL" id="LNIX01000005">
    <property type="protein sequence ID" value="OXA53743.1"/>
    <property type="molecule type" value="Genomic_DNA"/>
</dbReference>
<dbReference type="Proteomes" id="UP000198287">
    <property type="component" value="Unassembled WGS sequence"/>
</dbReference>
<proteinExistence type="predicted"/>
<evidence type="ECO:0000313" key="2">
    <source>
        <dbReference type="EMBL" id="OXA53743.1"/>
    </source>
</evidence>
<accession>A0A226E813</accession>
<gene>
    <name evidence="2" type="ORF">Fcan01_10100</name>
</gene>
<feature type="chain" id="PRO_5012963106" evidence="1">
    <location>
        <begin position="26"/>
        <end position="126"/>
    </location>
</feature>
<name>A0A226E813_FOLCA</name>
<evidence type="ECO:0000256" key="1">
    <source>
        <dbReference type="SAM" id="SignalP"/>
    </source>
</evidence>
<dbReference type="AlphaFoldDB" id="A0A226E813"/>
<sequence>MTFYPTWHILIAIGTILSAVVETEATISLLYEGHTGVNFTGGYAHTSVSTEDPTGCVGLHRFVDLQMVSFNTFNQCLVLYSELKCQGESRVFRGIYFDLGKIGWANKARSIAPLPPDMTCLWELIV</sequence>
<protein>
    <submittedName>
        <fullName evidence="2">Uncharacterized protein</fullName>
    </submittedName>
</protein>
<keyword evidence="1" id="KW-0732">Signal</keyword>
<reference evidence="2 3" key="1">
    <citation type="submission" date="2015-12" db="EMBL/GenBank/DDBJ databases">
        <title>The genome of Folsomia candida.</title>
        <authorList>
            <person name="Faddeeva A."/>
            <person name="Derks M.F."/>
            <person name="Anvar Y."/>
            <person name="Smit S."/>
            <person name="Van Straalen N."/>
            <person name="Roelofs D."/>
        </authorList>
    </citation>
    <scope>NUCLEOTIDE SEQUENCE [LARGE SCALE GENOMIC DNA]</scope>
    <source>
        <strain evidence="2 3">VU population</strain>
        <tissue evidence="2">Whole body</tissue>
    </source>
</reference>
<evidence type="ECO:0000313" key="3">
    <source>
        <dbReference type="Proteomes" id="UP000198287"/>
    </source>
</evidence>
<keyword evidence="3" id="KW-1185">Reference proteome</keyword>
<feature type="signal peptide" evidence="1">
    <location>
        <begin position="1"/>
        <end position="25"/>
    </location>
</feature>
<organism evidence="2 3">
    <name type="scientific">Folsomia candida</name>
    <name type="common">Springtail</name>
    <dbReference type="NCBI Taxonomy" id="158441"/>
    <lineage>
        <taxon>Eukaryota</taxon>
        <taxon>Metazoa</taxon>
        <taxon>Ecdysozoa</taxon>
        <taxon>Arthropoda</taxon>
        <taxon>Hexapoda</taxon>
        <taxon>Collembola</taxon>
        <taxon>Entomobryomorpha</taxon>
        <taxon>Isotomoidea</taxon>
        <taxon>Isotomidae</taxon>
        <taxon>Proisotominae</taxon>
        <taxon>Folsomia</taxon>
    </lineage>
</organism>
<comment type="caution">
    <text evidence="2">The sequence shown here is derived from an EMBL/GenBank/DDBJ whole genome shotgun (WGS) entry which is preliminary data.</text>
</comment>